<dbReference type="Gene3D" id="1.25.40.10">
    <property type="entry name" value="Tetratricopeptide repeat domain"/>
    <property type="match status" value="1"/>
</dbReference>
<dbReference type="PANTHER" id="PTHR44395">
    <property type="match status" value="1"/>
</dbReference>
<dbReference type="WBParaSite" id="SCUD_0000406001-mRNA-1">
    <property type="protein sequence ID" value="SCUD_0000406001-mRNA-1"/>
    <property type="gene ID" value="SCUD_0000406001"/>
</dbReference>
<sequence>LSISFITQNSRYKEAEEAYRNALLYQPKSPDLNYNLGVVLLESHKKSEGLSYLNTALTYNPQHEPSLFAVASTLGESANPDDQLRAINMQVKQIFDNLILLQKSFSS</sequence>
<proteinExistence type="predicted"/>
<dbReference type="SUPFAM" id="SSF48452">
    <property type="entry name" value="TPR-like"/>
    <property type="match status" value="1"/>
</dbReference>
<dbReference type="PROSITE" id="PS50005">
    <property type="entry name" value="TPR"/>
    <property type="match status" value="1"/>
</dbReference>
<accession>A0A183JMX6</accession>
<dbReference type="GO" id="GO:0005783">
    <property type="term" value="C:endoplasmic reticulum"/>
    <property type="evidence" value="ECO:0007669"/>
    <property type="project" value="TreeGrafter"/>
</dbReference>
<dbReference type="PANTHER" id="PTHR44395:SF1">
    <property type="entry name" value="PROTEIN O-MANNOSYL-TRANSFERASE TMTC3"/>
    <property type="match status" value="1"/>
</dbReference>
<dbReference type="Pfam" id="PF14559">
    <property type="entry name" value="TPR_19"/>
    <property type="match status" value="1"/>
</dbReference>
<dbReference type="InterPro" id="IPR011990">
    <property type="entry name" value="TPR-like_helical_dom_sf"/>
</dbReference>
<organism evidence="2">
    <name type="scientific">Schistosoma curassoni</name>
    <dbReference type="NCBI Taxonomy" id="6186"/>
    <lineage>
        <taxon>Eukaryota</taxon>
        <taxon>Metazoa</taxon>
        <taxon>Spiralia</taxon>
        <taxon>Lophotrochozoa</taxon>
        <taxon>Platyhelminthes</taxon>
        <taxon>Trematoda</taxon>
        <taxon>Digenea</taxon>
        <taxon>Strigeidida</taxon>
        <taxon>Schistosomatoidea</taxon>
        <taxon>Schistosomatidae</taxon>
        <taxon>Schistosoma</taxon>
    </lineage>
</organism>
<reference evidence="2" key="1">
    <citation type="submission" date="2016-06" db="UniProtKB">
        <authorList>
            <consortium name="WormBaseParasite"/>
        </authorList>
    </citation>
    <scope>IDENTIFICATION</scope>
</reference>
<dbReference type="GO" id="GO:0035269">
    <property type="term" value="P:protein O-linked glycosylation via mannose"/>
    <property type="evidence" value="ECO:0007669"/>
    <property type="project" value="TreeGrafter"/>
</dbReference>
<protein>
    <submittedName>
        <fullName evidence="2">TPR_REGION domain-containing protein</fullName>
    </submittedName>
</protein>
<dbReference type="STRING" id="6186.A0A183JMX6"/>
<keyword evidence="1" id="KW-0802">TPR repeat</keyword>
<dbReference type="AlphaFoldDB" id="A0A183JMX6"/>
<dbReference type="GO" id="GO:0000030">
    <property type="term" value="F:mannosyltransferase activity"/>
    <property type="evidence" value="ECO:0007669"/>
    <property type="project" value="TreeGrafter"/>
</dbReference>
<dbReference type="InterPro" id="IPR019734">
    <property type="entry name" value="TPR_rpt"/>
</dbReference>
<evidence type="ECO:0000256" key="1">
    <source>
        <dbReference type="PROSITE-ProRule" id="PRU00339"/>
    </source>
</evidence>
<evidence type="ECO:0000313" key="2">
    <source>
        <dbReference type="WBParaSite" id="SCUD_0000406001-mRNA-1"/>
    </source>
</evidence>
<name>A0A183JMX6_9TREM</name>
<feature type="repeat" description="TPR" evidence="1">
    <location>
        <begin position="30"/>
        <end position="63"/>
    </location>
</feature>